<gene>
    <name evidence="3" type="ORF">LTR78_004881</name>
</gene>
<dbReference type="Proteomes" id="UP001274830">
    <property type="component" value="Unassembled WGS sequence"/>
</dbReference>
<dbReference type="Pfam" id="PF00149">
    <property type="entry name" value="Metallophos"/>
    <property type="match status" value="1"/>
</dbReference>
<dbReference type="FunFam" id="3.60.21.10:FF:000054">
    <property type="entry name" value="DCR2p Phosphoesterase"/>
    <property type="match status" value="1"/>
</dbReference>
<evidence type="ECO:0000259" key="2">
    <source>
        <dbReference type="Pfam" id="PF00149"/>
    </source>
</evidence>
<dbReference type="Gene3D" id="3.60.21.10">
    <property type="match status" value="1"/>
</dbReference>
<dbReference type="SUPFAM" id="SSF56300">
    <property type="entry name" value="Metallo-dependent phosphatases"/>
    <property type="match status" value="1"/>
</dbReference>
<dbReference type="PANTHER" id="PTHR32440:SF0">
    <property type="entry name" value="PHOSPHATASE DCR2-RELATED"/>
    <property type="match status" value="1"/>
</dbReference>
<evidence type="ECO:0000313" key="4">
    <source>
        <dbReference type="Proteomes" id="UP001274830"/>
    </source>
</evidence>
<proteinExistence type="predicted"/>
<dbReference type="PANTHER" id="PTHR32440">
    <property type="entry name" value="PHOSPHATASE DCR2-RELATED-RELATED"/>
    <property type="match status" value="1"/>
</dbReference>
<reference evidence="3" key="1">
    <citation type="submission" date="2023-07" db="EMBL/GenBank/DDBJ databases">
        <title>Black Yeasts Isolated from many extreme environments.</title>
        <authorList>
            <person name="Coleine C."/>
            <person name="Stajich J.E."/>
            <person name="Selbmann L."/>
        </authorList>
    </citation>
    <scope>NUCLEOTIDE SEQUENCE</scope>
    <source>
        <strain evidence="3">CCFEE 5485</strain>
    </source>
</reference>
<dbReference type="GO" id="GO:0004721">
    <property type="term" value="F:phosphoprotein phosphatase activity"/>
    <property type="evidence" value="ECO:0007669"/>
    <property type="project" value="TreeGrafter"/>
</dbReference>
<accession>A0AAE0WP35</accession>
<dbReference type="AlphaFoldDB" id="A0AAE0WP35"/>
<organism evidence="3 4">
    <name type="scientific">Recurvomyces mirabilis</name>
    <dbReference type="NCBI Taxonomy" id="574656"/>
    <lineage>
        <taxon>Eukaryota</taxon>
        <taxon>Fungi</taxon>
        <taxon>Dikarya</taxon>
        <taxon>Ascomycota</taxon>
        <taxon>Pezizomycotina</taxon>
        <taxon>Dothideomycetes</taxon>
        <taxon>Dothideomycetidae</taxon>
        <taxon>Mycosphaerellales</taxon>
        <taxon>Teratosphaeriaceae</taxon>
        <taxon>Recurvomyces</taxon>
    </lineage>
</organism>
<protein>
    <recommendedName>
        <fullName evidence="2">Calcineurin-like phosphoesterase domain-containing protein</fullName>
    </recommendedName>
</protein>
<dbReference type="EMBL" id="JAUTXT010000015">
    <property type="protein sequence ID" value="KAK3675371.1"/>
    <property type="molecule type" value="Genomic_DNA"/>
</dbReference>
<feature type="compositionally biased region" description="Low complexity" evidence="1">
    <location>
        <begin position="510"/>
        <end position="523"/>
    </location>
</feature>
<dbReference type="InterPro" id="IPR029052">
    <property type="entry name" value="Metallo-depent_PP-like"/>
</dbReference>
<dbReference type="CDD" id="cd07383">
    <property type="entry name" value="MPP_Dcr2"/>
    <property type="match status" value="1"/>
</dbReference>
<feature type="domain" description="Calcineurin-like phosphoesterase" evidence="2">
    <location>
        <begin position="222"/>
        <end position="477"/>
    </location>
</feature>
<keyword evidence="4" id="KW-1185">Reference proteome</keyword>
<feature type="region of interest" description="Disordered" evidence="1">
    <location>
        <begin position="492"/>
        <end position="524"/>
    </location>
</feature>
<name>A0AAE0WP35_9PEZI</name>
<sequence>MNRRITRTLSQAGALLLLILVVVFLADYQYKVLPTSIHSALPSHHAGTVITDITVAFCSTTNPFSQCRLDAEKWHRVEKDLYLRSGWVQSAYLHVTRRKEEELTAGDKVVMAVRVGRLDPGMGEKGQGEEKWESRPGGIWLLRSNKRHDSDSEKAITAVDVLFGADAVDPRTGWSLAQTPLLLDTDSNTPSARLSVRRGHLNPKAEEKTRDTPLRIRKDGKFKILQISDAHLSTGTGKCRDAIGADHQPITNCEADPHTLDFLDRILDDEKPDLVILSGDQVEGPSAPDTQTTIYKFAAPLIERQIPFACIFGNHDDEGPVALSRKAQMDLLQTLPYSLSRPGPEEVDGVGNYHLEILAPSPSQHSALTLYLLDTHSGSPDEKKYKGYDWLKPSQIAWFKRTAQSLRKEHAKYSHFHLDMAFIHIPLPEYGLREEGALTVQGGEWREGVTAPGYNSGFYDALVEEGVVAVGCGHDHVNDYCALKNHVSTMPAAGDASPSSLGRREDLPPSTSTSHHGHTSSFSHENKLGPWLCYAGGSGFGGYAGYGGFHRRVRVWEVDANAGQIVTWKRVECCSAGERREREGELMVVDGGRVVVG</sequence>
<dbReference type="GO" id="GO:0005737">
    <property type="term" value="C:cytoplasm"/>
    <property type="evidence" value="ECO:0007669"/>
    <property type="project" value="TreeGrafter"/>
</dbReference>
<evidence type="ECO:0000256" key="1">
    <source>
        <dbReference type="SAM" id="MobiDB-lite"/>
    </source>
</evidence>
<evidence type="ECO:0000313" key="3">
    <source>
        <dbReference type="EMBL" id="KAK3675371.1"/>
    </source>
</evidence>
<comment type="caution">
    <text evidence="3">The sequence shown here is derived from an EMBL/GenBank/DDBJ whole genome shotgun (WGS) entry which is preliminary data.</text>
</comment>
<dbReference type="InterPro" id="IPR004843">
    <property type="entry name" value="Calcineurin-like_PHP"/>
</dbReference>